<evidence type="ECO:0000313" key="1">
    <source>
        <dbReference type="EMBL" id="ADJ19549.1"/>
    </source>
</evidence>
<protein>
    <submittedName>
        <fullName evidence="1">Uncharacterized protein</fullName>
    </submittedName>
</protein>
<reference evidence="1 2" key="1">
    <citation type="journal article" date="2010" name="Virol. J.">
        <title>Genomes of the T4-related bacteriophages as windows on microbial genome evolution.</title>
        <authorList>
            <person name="Petrov V.M."/>
            <person name="Ratnayaka S."/>
            <person name="Nolan J.M."/>
            <person name="Miller E.S."/>
            <person name="Karam J.D."/>
        </authorList>
    </citation>
    <scope>NUCLEOTIDE SEQUENCE [LARGE SCALE GENOMIC DNA]</scope>
    <source>
        <strain evidence="1">Acj133</strain>
    </source>
</reference>
<sequence length="149" mass="16490">MTKIYSVGQIYRLTPKWSDAYTNRSLTAAYKCLQEGEVFEVLEVGPRNQKVTKAKHKSTGTVITHDMLFAASDLDEYRLELMIETLDLSGVPMVEPGLTCIAKAPSTDVAINASKELQTIALEQDGKIITLAGVQITQLKSILDRMVEK</sequence>
<name>D9I6G8_9CAUD</name>
<organism evidence="1 2">
    <name type="scientific">Acinetobacter phage 133</name>
    <dbReference type="NCBI Taxonomy" id="2919552"/>
    <lineage>
        <taxon>Viruses</taxon>
        <taxon>Duplodnaviria</taxon>
        <taxon>Heunggongvirae</taxon>
        <taxon>Uroviricota</taxon>
        <taxon>Caudoviricetes</taxon>
        <taxon>Pantevenvirales</taxon>
        <taxon>Straboviridae</taxon>
        <taxon>Tevenvirinae</taxon>
        <taxon>Centumtrigintavirus</taxon>
        <taxon>Centumtrigintavirus cv133</taxon>
        <taxon>Acinetobacter virus 133</taxon>
    </lineage>
</organism>
<dbReference type="KEGG" id="vg:10323221"/>
<keyword evidence="2" id="KW-1185">Reference proteome</keyword>
<proteinExistence type="predicted"/>
<dbReference type="Proteomes" id="UP000000330">
    <property type="component" value="Segment"/>
</dbReference>
<dbReference type="GeneID" id="10323221"/>
<dbReference type="RefSeq" id="YP_004300815.1">
    <property type="nucleotide sequence ID" value="NC_015250.1"/>
</dbReference>
<gene>
    <name evidence="1" type="ORF">Acj133p234</name>
</gene>
<evidence type="ECO:0000313" key="2">
    <source>
        <dbReference type="Proteomes" id="UP000000330"/>
    </source>
</evidence>
<accession>D9I6G8</accession>
<dbReference type="EMBL" id="HM114315">
    <property type="protein sequence ID" value="ADJ19549.1"/>
    <property type="molecule type" value="Genomic_DNA"/>
</dbReference>